<dbReference type="AlphaFoldDB" id="A0A941FJ19"/>
<reference evidence="1" key="1">
    <citation type="submission" date="2021-04" db="EMBL/GenBank/DDBJ databases">
        <title>Whole genome sequencing of Enterococci isolates from hospitalized patients.</title>
        <authorList>
            <person name="Ogoti B.M."/>
            <person name="Onyambu F.G."/>
        </authorList>
    </citation>
    <scope>NUCLEOTIDE SEQUENCE</scope>
    <source>
        <strain evidence="1">242</strain>
    </source>
</reference>
<protein>
    <submittedName>
        <fullName evidence="1">Uncharacterized protein</fullName>
    </submittedName>
</protein>
<accession>A0A941FJ19</accession>
<name>A0A941FJ19_9BACI</name>
<sequence length="45" mass="4920">MTGNSITPMGLQAESKDIGDIVINTSEEPMYGNMVWEAVFAKKNT</sequence>
<evidence type="ECO:0000313" key="1">
    <source>
        <dbReference type="EMBL" id="MBR8644904.1"/>
    </source>
</evidence>
<organism evidence="1 2">
    <name type="scientific">Peribacillus frigoritolerans</name>
    <dbReference type="NCBI Taxonomy" id="450367"/>
    <lineage>
        <taxon>Bacteria</taxon>
        <taxon>Bacillati</taxon>
        <taxon>Bacillota</taxon>
        <taxon>Bacilli</taxon>
        <taxon>Bacillales</taxon>
        <taxon>Bacillaceae</taxon>
        <taxon>Peribacillus</taxon>
    </lineage>
</organism>
<proteinExistence type="predicted"/>
<dbReference type="Proteomes" id="UP000680045">
    <property type="component" value="Unassembled WGS sequence"/>
</dbReference>
<evidence type="ECO:0000313" key="2">
    <source>
        <dbReference type="Proteomes" id="UP000680045"/>
    </source>
</evidence>
<dbReference type="EMBL" id="JAGTPW010000019">
    <property type="protein sequence ID" value="MBR8644904.1"/>
    <property type="molecule type" value="Genomic_DNA"/>
</dbReference>
<comment type="caution">
    <text evidence="1">The sequence shown here is derived from an EMBL/GenBank/DDBJ whole genome shotgun (WGS) entry which is preliminary data.</text>
</comment>
<gene>
    <name evidence="1" type="ORF">KEH51_12630</name>
</gene>